<protein>
    <submittedName>
        <fullName evidence="1">Uncharacterized protein</fullName>
    </submittedName>
</protein>
<sequence>MIVYGWHLCRHLTLLLIERNDENEKQKYKENLLR</sequence>
<organism evidence="1">
    <name type="scientific">Siphoviridae sp. ct96x5</name>
    <dbReference type="NCBI Taxonomy" id="2825367"/>
    <lineage>
        <taxon>Viruses</taxon>
        <taxon>Duplodnaviria</taxon>
        <taxon>Heunggongvirae</taxon>
        <taxon>Uroviricota</taxon>
        <taxon>Caudoviricetes</taxon>
    </lineage>
</organism>
<dbReference type="EMBL" id="BK015488">
    <property type="protein sequence ID" value="DAE09558.1"/>
    <property type="molecule type" value="Genomic_DNA"/>
</dbReference>
<accession>A0A8S5PR48</accession>
<name>A0A8S5PR48_9CAUD</name>
<proteinExistence type="predicted"/>
<reference evidence="1" key="1">
    <citation type="journal article" date="2021" name="Proc. Natl. Acad. Sci. U.S.A.">
        <title>A Catalog of Tens of Thousands of Viruses from Human Metagenomes Reveals Hidden Associations with Chronic Diseases.</title>
        <authorList>
            <person name="Tisza M.J."/>
            <person name="Buck C.B."/>
        </authorList>
    </citation>
    <scope>NUCLEOTIDE SEQUENCE</scope>
    <source>
        <strain evidence="1">Ct96x5</strain>
    </source>
</reference>
<evidence type="ECO:0000313" key="1">
    <source>
        <dbReference type="EMBL" id="DAE09558.1"/>
    </source>
</evidence>